<comment type="caution">
    <text evidence="1">The sequence shown here is derived from an EMBL/GenBank/DDBJ whole genome shotgun (WGS) entry which is preliminary data.</text>
</comment>
<dbReference type="EMBL" id="CAVMJV010000015">
    <property type="protein sequence ID" value="CAK5053954.1"/>
    <property type="molecule type" value="Genomic_DNA"/>
</dbReference>
<reference evidence="1" key="1">
    <citation type="submission" date="2023-11" db="EMBL/GenBank/DDBJ databases">
        <authorList>
            <person name="Poullet M."/>
        </authorList>
    </citation>
    <scope>NUCLEOTIDE SEQUENCE</scope>
    <source>
        <strain evidence="1">E1834</strain>
    </source>
</reference>
<accession>A0ACB0YN43</accession>
<evidence type="ECO:0000313" key="2">
    <source>
        <dbReference type="Proteomes" id="UP001497535"/>
    </source>
</evidence>
<organism evidence="1 2">
    <name type="scientific">Meloidogyne enterolobii</name>
    <name type="common">Root-knot nematode worm</name>
    <name type="synonym">Meloidogyne mayaguensis</name>
    <dbReference type="NCBI Taxonomy" id="390850"/>
    <lineage>
        <taxon>Eukaryota</taxon>
        <taxon>Metazoa</taxon>
        <taxon>Ecdysozoa</taxon>
        <taxon>Nematoda</taxon>
        <taxon>Chromadorea</taxon>
        <taxon>Rhabditida</taxon>
        <taxon>Tylenchina</taxon>
        <taxon>Tylenchomorpha</taxon>
        <taxon>Tylenchoidea</taxon>
        <taxon>Meloidogynidae</taxon>
        <taxon>Meloidogyninae</taxon>
        <taxon>Meloidogyne</taxon>
    </lineage>
</organism>
<name>A0ACB0YN43_MELEN</name>
<sequence length="61" mass="7016">MIDDLERIDQKQITHAQAVRFLYAFALNRRNKNGDRDKALTTVEQIMDSSGNQMVSPGIFF</sequence>
<gene>
    <name evidence="1" type="ORF">MENTE1834_LOCUS14268</name>
</gene>
<proteinExistence type="predicted"/>
<protein>
    <submittedName>
        <fullName evidence="1">Uncharacterized protein</fullName>
    </submittedName>
</protein>
<dbReference type="Proteomes" id="UP001497535">
    <property type="component" value="Unassembled WGS sequence"/>
</dbReference>
<keyword evidence="2" id="KW-1185">Reference proteome</keyword>
<evidence type="ECO:0000313" key="1">
    <source>
        <dbReference type="EMBL" id="CAK5053954.1"/>
    </source>
</evidence>